<evidence type="ECO:0000313" key="4">
    <source>
        <dbReference type="Proteomes" id="UP001161017"/>
    </source>
</evidence>
<keyword evidence="4" id="KW-1185">Reference proteome</keyword>
<feature type="compositionally biased region" description="Basic and acidic residues" evidence="1">
    <location>
        <begin position="458"/>
        <end position="472"/>
    </location>
</feature>
<feature type="region of interest" description="Disordered" evidence="1">
    <location>
        <begin position="93"/>
        <end position="113"/>
    </location>
</feature>
<feature type="region of interest" description="Disordered" evidence="1">
    <location>
        <begin position="254"/>
        <end position="273"/>
    </location>
</feature>
<sequence length="539" mass="60241">MPIREYGLVAAHVFILFLVSRMDYNHCDRLVSTFLGFLKMGQLLDLLCPNVIAIELRTATATKREFIIFIAEGARKPVAFTALNAKITTIDAEKPSLNNAPPPPSDERHPETTLPTRLFRKISIKRSSASRVPEKLLLRPYHGDGAQYQLNDTRPKPHHALSEVRLQDIHPGERVQTPDTSKEPRFGEWKAPVYKPPLRKAQTSSTVTQVPREGTTEPDAIPRSLRDELYSTFEPFKGQKWQPEEYQALVHDISPQSPQSPDTIVTESSFEPSPITPVRPWSELIHTSQMAPRISDVMEYPAMIPEFLETENERPRILEYQPPSSASFGLGEMMGSSQYEQSAGMGKRGHDFEGTHRPGSAEPQSRSSGPRGLGTKQQRRSLQHGVAEAYDSIHRRIASGSRHKLELTLKGHKNNADISTADQEARSGVKLHMSKSSVERVREFSAALSASRASAPSPHDEGRSSRGSREINRMLPGSSDVSHKKERFNRKKLIAAFQNGPEKVASRAKDISSHRLGKGEELKKKIVLVLPGQKEGEEF</sequence>
<accession>A0AA43TUJ8</accession>
<feature type="compositionally biased region" description="Polar residues" evidence="1">
    <location>
        <begin position="254"/>
        <end position="271"/>
    </location>
</feature>
<feature type="chain" id="PRO_5041446497" evidence="2">
    <location>
        <begin position="28"/>
        <end position="539"/>
    </location>
</feature>
<keyword evidence="2" id="KW-0732">Signal</keyword>
<evidence type="ECO:0000256" key="1">
    <source>
        <dbReference type="SAM" id="MobiDB-lite"/>
    </source>
</evidence>
<dbReference type="AlphaFoldDB" id="A0AA43TUJ8"/>
<feature type="signal peptide" evidence="2">
    <location>
        <begin position="1"/>
        <end position="27"/>
    </location>
</feature>
<feature type="compositionally biased region" description="Low complexity" evidence="1">
    <location>
        <begin position="448"/>
        <end position="457"/>
    </location>
</feature>
<feature type="region of interest" description="Disordered" evidence="1">
    <location>
        <begin position="448"/>
        <end position="486"/>
    </location>
</feature>
<organism evidence="3 4">
    <name type="scientific">Ramalina farinacea</name>
    <dbReference type="NCBI Taxonomy" id="258253"/>
    <lineage>
        <taxon>Eukaryota</taxon>
        <taxon>Fungi</taxon>
        <taxon>Dikarya</taxon>
        <taxon>Ascomycota</taxon>
        <taxon>Pezizomycotina</taxon>
        <taxon>Lecanoromycetes</taxon>
        <taxon>OSLEUM clade</taxon>
        <taxon>Lecanoromycetidae</taxon>
        <taxon>Lecanorales</taxon>
        <taxon>Lecanorineae</taxon>
        <taxon>Ramalinaceae</taxon>
        <taxon>Ramalina</taxon>
    </lineage>
</organism>
<evidence type="ECO:0000313" key="3">
    <source>
        <dbReference type="EMBL" id="MDI1488369.1"/>
    </source>
</evidence>
<reference evidence="3" key="1">
    <citation type="journal article" date="2023" name="Genome Biol. Evol.">
        <title>First Whole Genome Sequence and Flow Cytometry Genome Size Data for the Lichen-Forming Fungus Ramalina farinacea (Ascomycota).</title>
        <authorList>
            <person name="Llewellyn T."/>
            <person name="Mian S."/>
            <person name="Hill R."/>
            <person name="Leitch I.J."/>
            <person name="Gaya E."/>
        </authorList>
    </citation>
    <scope>NUCLEOTIDE SEQUENCE</scope>
    <source>
        <strain evidence="3">LIQ254RAFAR</strain>
    </source>
</reference>
<dbReference type="Proteomes" id="UP001161017">
    <property type="component" value="Unassembled WGS sequence"/>
</dbReference>
<gene>
    <name evidence="3" type="ORF">OHK93_007644</name>
</gene>
<protein>
    <submittedName>
        <fullName evidence="3">Uncharacterized protein</fullName>
    </submittedName>
</protein>
<name>A0AA43TUJ8_9LECA</name>
<feature type="region of interest" description="Disordered" evidence="1">
    <location>
        <begin position="338"/>
        <end position="383"/>
    </location>
</feature>
<comment type="caution">
    <text evidence="3">The sequence shown here is derived from an EMBL/GenBank/DDBJ whole genome shotgun (WGS) entry which is preliminary data.</text>
</comment>
<dbReference type="EMBL" id="JAPUFD010000007">
    <property type="protein sequence ID" value="MDI1488369.1"/>
    <property type="molecule type" value="Genomic_DNA"/>
</dbReference>
<feature type="region of interest" description="Disordered" evidence="1">
    <location>
        <begin position="199"/>
        <end position="220"/>
    </location>
</feature>
<evidence type="ECO:0000256" key="2">
    <source>
        <dbReference type="SAM" id="SignalP"/>
    </source>
</evidence>
<proteinExistence type="predicted"/>